<accession>A0A5C5ZND4</accession>
<evidence type="ECO:0000313" key="5">
    <source>
        <dbReference type="EMBL" id="TWT88351.1"/>
    </source>
</evidence>
<dbReference type="InterPro" id="IPR002022">
    <property type="entry name" value="Pec_lyase"/>
</dbReference>
<dbReference type="EC" id="4.2.2.22" evidence="5"/>
<name>A0A5C5ZND4_9BACT</name>
<protein>
    <submittedName>
        <fullName evidence="5">Pectate trisaccharide-lyase</fullName>
        <ecNumber evidence="5">4.2.2.22</ecNumber>
    </submittedName>
</protein>
<comment type="subcellular location">
    <subcellularLocation>
        <location evidence="2">Secreted</location>
    </subcellularLocation>
</comment>
<dbReference type="EMBL" id="SJPQ01000002">
    <property type="protein sequence ID" value="TWT88351.1"/>
    <property type="molecule type" value="Genomic_DNA"/>
</dbReference>
<dbReference type="RefSeq" id="WP_146399331.1">
    <property type="nucleotide sequence ID" value="NZ_SJPQ01000002.1"/>
</dbReference>
<dbReference type="PANTHER" id="PTHR31683">
    <property type="entry name" value="PECTATE LYASE 18-RELATED"/>
    <property type="match status" value="1"/>
</dbReference>
<dbReference type="AlphaFoldDB" id="A0A5C5ZND4"/>
<reference evidence="5 6" key="1">
    <citation type="submission" date="2019-02" db="EMBL/GenBank/DDBJ databases">
        <title>Deep-cultivation of Planctomycetes and their phenomic and genomic characterization uncovers novel biology.</title>
        <authorList>
            <person name="Wiegand S."/>
            <person name="Jogler M."/>
            <person name="Boedeker C."/>
            <person name="Pinto D."/>
            <person name="Vollmers J."/>
            <person name="Rivas-Marin E."/>
            <person name="Kohn T."/>
            <person name="Peeters S.H."/>
            <person name="Heuer A."/>
            <person name="Rast P."/>
            <person name="Oberbeckmann S."/>
            <person name="Bunk B."/>
            <person name="Jeske O."/>
            <person name="Meyerdierks A."/>
            <person name="Storesund J.E."/>
            <person name="Kallscheuer N."/>
            <person name="Luecker S."/>
            <person name="Lage O.M."/>
            <person name="Pohl T."/>
            <person name="Merkel B.J."/>
            <person name="Hornburger P."/>
            <person name="Mueller R.-W."/>
            <person name="Bruemmer F."/>
            <person name="Labrenz M."/>
            <person name="Spormann A.M."/>
            <person name="Op Den Camp H."/>
            <person name="Overmann J."/>
            <person name="Amann R."/>
            <person name="Jetten M.S.M."/>
            <person name="Mascher T."/>
            <person name="Medema M.H."/>
            <person name="Devos D.P."/>
            <person name="Kaster A.-K."/>
            <person name="Ovreas L."/>
            <person name="Rohde M."/>
            <person name="Galperin M.Y."/>
            <person name="Jogler C."/>
        </authorList>
    </citation>
    <scope>NUCLEOTIDE SEQUENCE [LARGE SCALE GENOMIC DNA]</scope>
    <source>
        <strain evidence="5 6">Mal64</strain>
    </source>
</reference>
<keyword evidence="2" id="KW-0964">Secreted</keyword>
<dbReference type="InterPro" id="IPR011050">
    <property type="entry name" value="Pectin_lyase_fold/virulence"/>
</dbReference>
<dbReference type="PANTHER" id="PTHR31683:SF18">
    <property type="entry name" value="PECTATE LYASE 21-RELATED"/>
    <property type="match status" value="1"/>
</dbReference>
<dbReference type="InterPro" id="IPR045032">
    <property type="entry name" value="PEL"/>
</dbReference>
<comment type="caution">
    <text evidence="5">The sequence shown here is derived from an EMBL/GenBank/DDBJ whole genome shotgun (WGS) entry which is preliminary data.</text>
</comment>
<evidence type="ECO:0000259" key="4">
    <source>
        <dbReference type="SMART" id="SM00656"/>
    </source>
</evidence>
<dbReference type="Pfam" id="PF00544">
    <property type="entry name" value="Pectate_lyase_4"/>
    <property type="match status" value="1"/>
</dbReference>
<keyword evidence="6" id="KW-1185">Reference proteome</keyword>
<proteinExistence type="inferred from homology"/>
<feature type="chain" id="PRO_5023086927" evidence="3">
    <location>
        <begin position="26"/>
        <end position="323"/>
    </location>
</feature>
<evidence type="ECO:0000256" key="2">
    <source>
        <dbReference type="RuleBase" id="RU361173"/>
    </source>
</evidence>
<keyword evidence="2" id="KW-0119">Carbohydrate metabolism</keyword>
<keyword evidence="1 2" id="KW-0456">Lyase</keyword>
<comment type="similarity">
    <text evidence="2">Belongs to the polysaccharide lyase 1 family.</text>
</comment>
<feature type="domain" description="Pectate lyase" evidence="4">
    <location>
        <begin position="48"/>
        <end position="254"/>
    </location>
</feature>
<keyword evidence="3" id="KW-0732">Signal</keyword>
<dbReference type="GO" id="GO:0000272">
    <property type="term" value="P:polysaccharide catabolic process"/>
    <property type="evidence" value="ECO:0007669"/>
    <property type="project" value="UniProtKB-KW"/>
</dbReference>
<dbReference type="SMART" id="SM00656">
    <property type="entry name" value="Amb_all"/>
    <property type="match status" value="1"/>
</dbReference>
<keyword evidence="2" id="KW-0624">Polysaccharide degradation</keyword>
<dbReference type="GO" id="GO:0030570">
    <property type="term" value="F:pectate lyase activity"/>
    <property type="evidence" value="ECO:0007669"/>
    <property type="project" value="InterPro"/>
</dbReference>
<organism evidence="5 6">
    <name type="scientific">Pseudobythopirellula maris</name>
    <dbReference type="NCBI Taxonomy" id="2527991"/>
    <lineage>
        <taxon>Bacteria</taxon>
        <taxon>Pseudomonadati</taxon>
        <taxon>Planctomycetota</taxon>
        <taxon>Planctomycetia</taxon>
        <taxon>Pirellulales</taxon>
        <taxon>Lacipirellulaceae</taxon>
        <taxon>Pseudobythopirellula</taxon>
    </lineage>
</organism>
<dbReference type="Gene3D" id="2.160.20.10">
    <property type="entry name" value="Single-stranded right-handed beta-helix, Pectin lyase-like"/>
    <property type="match status" value="1"/>
</dbReference>
<evidence type="ECO:0000256" key="1">
    <source>
        <dbReference type="ARBA" id="ARBA00023239"/>
    </source>
</evidence>
<dbReference type="SUPFAM" id="SSF51126">
    <property type="entry name" value="Pectin lyase-like"/>
    <property type="match status" value="1"/>
</dbReference>
<evidence type="ECO:0000313" key="6">
    <source>
        <dbReference type="Proteomes" id="UP000315440"/>
    </source>
</evidence>
<dbReference type="Proteomes" id="UP000315440">
    <property type="component" value="Unassembled WGS sequence"/>
</dbReference>
<sequence length="323" mass="34318" precursor="true">MPSPLVARVVLAFSIVLLGAATGLAEVAVATPDGFATQGDGVTGGGDAEPVTVSSAAELQKAVAGDSPAVVVVEGKIAIDGVDIGANKTLIGAGPDAALAGGTLRIGSNNVIVQNLTVGPVRGDAIEISGAKNVLVTKCDLHDSSDELCSIVRQSDFVTVSWCKFYFDDTHSHAFGGLIGNRDDRTSDRGKLHVTMHHNWYAQGVRGRMPRVRYGSVHIYNNYYGCPDSLYCIGTGFECHVRVENSCFDGVKTPWRDQRVGATESGGEIGWDNLLFEGSEQPTYIENSYPVFDPPYSYHMEGVDEVKAVVTDPEHGAGNRASR</sequence>
<dbReference type="GO" id="GO:0005576">
    <property type="term" value="C:extracellular region"/>
    <property type="evidence" value="ECO:0007669"/>
    <property type="project" value="UniProtKB-SubCell"/>
</dbReference>
<dbReference type="OrthoDB" id="148600at2"/>
<evidence type="ECO:0000256" key="3">
    <source>
        <dbReference type="SAM" id="SignalP"/>
    </source>
</evidence>
<feature type="signal peptide" evidence="3">
    <location>
        <begin position="1"/>
        <end position="25"/>
    </location>
</feature>
<gene>
    <name evidence="5" type="primary">pelA_2</name>
    <name evidence="5" type="ORF">Mal64_18310</name>
</gene>
<dbReference type="InterPro" id="IPR012334">
    <property type="entry name" value="Pectin_lyas_fold"/>
</dbReference>